<dbReference type="OrthoDB" id="2675254at2759"/>
<feature type="region of interest" description="Disordered" evidence="1">
    <location>
        <begin position="1"/>
        <end position="102"/>
    </location>
</feature>
<proteinExistence type="predicted"/>
<name>A0A165R9C1_9AGAM</name>
<dbReference type="EMBL" id="KV425585">
    <property type="protein sequence ID" value="KZT23483.1"/>
    <property type="molecule type" value="Genomic_DNA"/>
</dbReference>
<reference evidence="2 3" key="1">
    <citation type="journal article" date="2016" name="Mol. Biol. Evol.">
        <title>Comparative Genomics of Early-Diverging Mushroom-Forming Fungi Provides Insights into the Origins of Lignocellulose Decay Capabilities.</title>
        <authorList>
            <person name="Nagy L.G."/>
            <person name="Riley R."/>
            <person name="Tritt A."/>
            <person name="Adam C."/>
            <person name="Daum C."/>
            <person name="Floudas D."/>
            <person name="Sun H."/>
            <person name="Yadav J.S."/>
            <person name="Pangilinan J."/>
            <person name="Larsson K.H."/>
            <person name="Matsuura K."/>
            <person name="Barry K."/>
            <person name="Labutti K."/>
            <person name="Kuo R."/>
            <person name="Ohm R.A."/>
            <person name="Bhattacharya S.S."/>
            <person name="Shirouzu T."/>
            <person name="Yoshinaga Y."/>
            <person name="Martin F.M."/>
            <person name="Grigoriev I.V."/>
            <person name="Hibbett D.S."/>
        </authorList>
    </citation>
    <scope>NUCLEOTIDE SEQUENCE [LARGE SCALE GENOMIC DNA]</scope>
    <source>
        <strain evidence="2 3">HHB14362 ss-1</strain>
    </source>
</reference>
<organism evidence="2 3">
    <name type="scientific">Neolentinus lepideus HHB14362 ss-1</name>
    <dbReference type="NCBI Taxonomy" id="1314782"/>
    <lineage>
        <taxon>Eukaryota</taxon>
        <taxon>Fungi</taxon>
        <taxon>Dikarya</taxon>
        <taxon>Basidiomycota</taxon>
        <taxon>Agaricomycotina</taxon>
        <taxon>Agaricomycetes</taxon>
        <taxon>Gloeophyllales</taxon>
        <taxon>Gloeophyllaceae</taxon>
        <taxon>Neolentinus</taxon>
    </lineage>
</organism>
<sequence length="279" mass="30896">MPLGPCNRWTPGRATNHTTGFLRDTPSPLSTYKVARPKKSSIPYPKERDPGNAQAQVSLEETTDPQQDLRPPSSSTGRSTRRHSRTKSESGGVSSKNTPGTDSGNILSWDRIVFVLFWASVFWLLRALAGFGAPNDGPHVCPSTHAGSHDLGSKRFRSPEKNVHRAVMLDWQGDYNMLPEQLSHPQTTTSLYLEPEHNLPAPTLSATPNSPNPVLPMAPFYDPRYDPFHVEQRLLGPEDYDINEKLFALNIHPKSTHVSASAYGAPTTNFRCRGAKTRC</sequence>
<protein>
    <submittedName>
        <fullName evidence="2">Uncharacterized protein</fullName>
    </submittedName>
</protein>
<evidence type="ECO:0000256" key="1">
    <source>
        <dbReference type="SAM" id="MobiDB-lite"/>
    </source>
</evidence>
<feature type="compositionally biased region" description="Polar residues" evidence="1">
    <location>
        <begin position="91"/>
        <end position="102"/>
    </location>
</feature>
<keyword evidence="3" id="KW-1185">Reference proteome</keyword>
<gene>
    <name evidence="2" type="ORF">NEOLEDRAFT_1136553</name>
</gene>
<dbReference type="Proteomes" id="UP000076761">
    <property type="component" value="Unassembled WGS sequence"/>
</dbReference>
<evidence type="ECO:0000313" key="3">
    <source>
        <dbReference type="Proteomes" id="UP000076761"/>
    </source>
</evidence>
<dbReference type="AlphaFoldDB" id="A0A165R9C1"/>
<evidence type="ECO:0000313" key="2">
    <source>
        <dbReference type="EMBL" id="KZT23483.1"/>
    </source>
</evidence>
<feature type="compositionally biased region" description="Polar residues" evidence="1">
    <location>
        <begin position="53"/>
        <end position="66"/>
    </location>
</feature>
<accession>A0A165R9C1</accession>
<dbReference type="InParanoid" id="A0A165R9C1"/>